<dbReference type="GO" id="GO:0019202">
    <property type="term" value="F:amino acid kinase activity"/>
    <property type="evidence" value="ECO:0007669"/>
    <property type="project" value="TreeGrafter"/>
</dbReference>
<comment type="caution">
    <text evidence="3">The sequence shown here is derived from an EMBL/GenBank/DDBJ whole genome shotgun (WGS) entry which is preliminary data.</text>
</comment>
<dbReference type="SUPFAM" id="SSF56112">
    <property type="entry name" value="Protein kinase-like (PK-like)"/>
    <property type="match status" value="1"/>
</dbReference>
<feature type="domain" description="Aminoglycoside phosphotransferase" evidence="2">
    <location>
        <begin position="59"/>
        <end position="267"/>
    </location>
</feature>
<dbReference type="InterPro" id="IPR011009">
    <property type="entry name" value="Kinase-like_dom_sf"/>
</dbReference>
<reference evidence="3" key="2">
    <citation type="submission" date="2020-09" db="EMBL/GenBank/DDBJ databases">
        <authorList>
            <person name="Sun Q."/>
            <person name="Zhou Y."/>
        </authorList>
    </citation>
    <scope>NUCLEOTIDE SEQUENCE</scope>
    <source>
        <strain evidence="3">CGMCC 1.15178</strain>
    </source>
</reference>
<reference evidence="3" key="1">
    <citation type="journal article" date="2014" name="Int. J. Syst. Evol. Microbiol.">
        <title>Complete genome sequence of Corynebacterium casei LMG S-19264T (=DSM 44701T), isolated from a smear-ripened cheese.</title>
        <authorList>
            <consortium name="US DOE Joint Genome Institute (JGI-PGF)"/>
            <person name="Walter F."/>
            <person name="Albersmeier A."/>
            <person name="Kalinowski J."/>
            <person name="Ruckert C."/>
        </authorList>
    </citation>
    <scope>NUCLEOTIDE SEQUENCE</scope>
    <source>
        <strain evidence="3">CGMCC 1.15178</strain>
    </source>
</reference>
<comment type="similarity">
    <text evidence="1">Belongs to the pseudomonas-type ThrB family.</text>
</comment>
<evidence type="ECO:0000313" key="3">
    <source>
        <dbReference type="EMBL" id="GGD87903.1"/>
    </source>
</evidence>
<sequence length="336" mass="38424">MMKLSTMKAVMDTVNDQWWSPVAEQIAEPWNCDPGTVLCLRNSANFVFVCRRGGVLHYLRFNEDGERSVEQIESEIAILRHLDNGSLRIAQPVLSINGNFVETASTAIGMYHAVVFEALPGEHPDISEMDETHFRMWGCAVGRLHAGFHKMPESLRDNRPGWEDRMNAAAVNLPPHEQAALRELARVTAWARQLPDGNDQYGLVHYDLEPDNYRWDGTAIGILDFDDCCRHWYAADIANALGGLSENEDDLDLRHPGVQAFLAGYESEKRLDPELLKELEWFRRMDQIYCFAELLQVLDVEEHNGEPIWLTTLRNKLARVVHQQRERFARLDALEG</sequence>
<dbReference type="Gene3D" id="3.90.1200.10">
    <property type="match status" value="1"/>
</dbReference>
<dbReference type="InterPro" id="IPR050249">
    <property type="entry name" value="Pseudomonas-type_ThrB"/>
</dbReference>
<evidence type="ECO:0000259" key="2">
    <source>
        <dbReference type="Pfam" id="PF01636"/>
    </source>
</evidence>
<dbReference type="PANTHER" id="PTHR21064:SF6">
    <property type="entry name" value="AMINOGLYCOSIDE PHOSPHOTRANSFERASE DOMAIN-CONTAINING PROTEIN"/>
    <property type="match status" value="1"/>
</dbReference>
<protein>
    <recommendedName>
        <fullName evidence="2">Aminoglycoside phosphotransferase domain-containing protein</fullName>
    </recommendedName>
</protein>
<accession>A0A916ZCF4</accession>
<dbReference type="PANTHER" id="PTHR21064">
    <property type="entry name" value="AMINOGLYCOSIDE PHOSPHOTRANSFERASE DOMAIN-CONTAINING PROTEIN-RELATED"/>
    <property type="match status" value="1"/>
</dbReference>
<dbReference type="RefSeq" id="WP_188996730.1">
    <property type="nucleotide sequence ID" value="NZ_BMHP01000004.1"/>
</dbReference>
<keyword evidence="4" id="KW-1185">Reference proteome</keyword>
<dbReference type="EMBL" id="BMHP01000004">
    <property type="protein sequence ID" value="GGD87903.1"/>
    <property type="molecule type" value="Genomic_DNA"/>
</dbReference>
<proteinExistence type="inferred from homology"/>
<dbReference type="Pfam" id="PF01636">
    <property type="entry name" value="APH"/>
    <property type="match status" value="1"/>
</dbReference>
<dbReference type="InterPro" id="IPR002575">
    <property type="entry name" value="Aminoglycoside_PTrfase"/>
</dbReference>
<evidence type="ECO:0000256" key="1">
    <source>
        <dbReference type="ARBA" id="ARBA00038240"/>
    </source>
</evidence>
<evidence type="ECO:0000313" key="4">
    <source>
        <dbReference type="Proteomes" id="UP000612456"/>
    </source>
</evidence>
<name>A0A916ZCF4_9BACL</name>
<dbReference type="AlphaFoldDB" id="A0A916ZCF4"/>
<dbReference type="Proteomes" id="UP000612456">
    <property type="component" value="Unassembled WGS sequence"/>
</dbReference>
<organism evidence="3 4">
    <name type="scientific">Paenibacillus nasutitermitis</name>
    <dbReference type="NCBI Taxonomy" id="1652958"/>
    <lineage>
        <taxon>Bacteria</taxon>
        <taxon>Bacillati</taxon>
        <taxon>Bacillota</taxon>
        <taxon>Bacilli</taxon>
        <taxon>Bacillales</taxon>
        <taxon>Paenibacillaceae</taxon>
        <taxon>Paenibacillus</taxon>
    </lineage>
</organism>
<gene>
    <name evidence="3" type="ORF">GCM10010911_52940</name>
</gene>